<dbReference type="SUPFAM" id="SSF50978">
    <property type="entry name" value="WD40 repeat-like"/>
    <property type="match status" value="1"/>
</dbReference>
<evidence type="ECO:0000256" key="5">
    <source>
        <dbReference type="ARBA" id="ARBA00023242"/>
    </source>
</evidence>
<dbReference type="SUPFAM" id="SSF48371">
    <property type="entry name" value="ARM repeat"/>
    <property type="match status" value="2"/>
</dbReference>
<evidence type="ECO:0000256" key="4">
    <source>
        <dbReference type="ARBA" id="ARBA00022737"/>
    </source>
</evidence>
<feature type="region of interest" description="Disordered" evidence="8">
    <location>
        <begin position="308"/>
        <end position="328"/>
    </location>
</feature>
<feature type="compositionally biased region" description="Basic and acidic residues" evidence="8">
    <location>
        <begin position="316"/>
        <end position="328"/>
    </location>
</feature>
<dbReference type="PANTHER" id="PTHR23346:SF7">
    <property type="entry name" value="STALLED RIBOSOME SENSOR GCN1"/>
    <property type="match status" value="1"/>
</dbReference>
<feature type="region of interest" description="Disordered" evidence="8">
    <location>
        <begin position="510"/>
        <end position="532"/>
    </location>
</feature>
<organism evidence="10 11">
    <name type="scientific">Zancudomyces culisetae</name>
    <name type="common">Gut fungus</name>
    <name type="synonym">Smittium culisetae</name>
    <dbReference type="NCBI Taxonomy" id="1213189"/>
    <lineage>
        <taxon>Eukaryota</taxon>
        <taxon>Fungi</taxon>
        <taxon>Fungi incertae sedis</taxon>
        <taxon>Zoopagomycota</taxon>
        <taxon>Kickxellomycotina</taxon>
        <taxon>Harpellomycetes</taxon>
        <taxon>Harpellales</taxon>
        <taxon>Legeriomycetaceae</taxon>
        <taxon>Zancudomyces</taxon>
    </lineage>
</organism>
<dbReference type="GO" id="GO:0006417">
    <property type="term" value="P:regulation of translation"/>
    <property type="evidence" value="ECO:0007669"/>
    <property type="project" value="TreeGrafter"/>
</dbReference>
<dbReference type="InterPro" id="IPR034085">
    <property type="entry name" value="TOG"/>
</dbReference>
<feature type="repeat" description="WD" evidence="7">
    <location>
        <begin position="272"/>
        <end position="307"/>
    </location>
</feature>
<accession>A0A1R1PK36</accession>
<dbReference type="Pfam" id="PF12074">
    <property type="entry name" value="Gcn1_N"/>
    <property type="match status" value="1"/>
</dbReference>
<gene>
    <name evidence="10" type="ORF">AX774_g5263</name>
</gene>
<dbReference type="Pfam" id="PF24993">
    <property type="entry name" value="GNC1_N"/>
    <property type="match status" value="1"/>
</dbReference>
<keyword evidence="5" id="KW-0539">Nucleus</keyword>
<dbReference type="PROSITE" id="PS50082">
    <property type="entry name" value="WD_REPEATS_2"/>
    <property type="match status" value="3"/>
</dbReference>
<dbReference type="Pfam" id="PF00400">
    <property type="entry name" value="WD40"/>
    <property type="match status" value="3"/>
</dbReference>
<dbReference type="InterPro" id="IPR056810">
    <property type="entry name" value="GNC1-like_N"/>
</dbReference>
<dbReference type="Pfam" id="PF24916">
    <property type="entry name" value="HEAT_GCN1_fung"/>
    <property type="match status" value="1"/>
</dbReference>
<evidence type="ECO:0000259" key="9">
    <source>
        <dbReference type="SMART" id="SM01349"/>
    </source>
</evidence>
<comment type="subcellular location">
    <subcellularLocation>
        <location evidence="1">Nucleus</location>
    </subcellularLocation>
</comment>
<sequence>MVVPSALEKAGLSEIVNRLLKTENPVPFDFLIDGVFLRTSLLEYLKNQNLSGENVIDIEFVESTLPPMFKDSCDTESWISSVLVLSPTISGFTMKYIVGSYDKSIQIWGSDLEIESKLEGHGGPVKSLCVANRSFSYANSEKTHADLLSGGLDCTVIGWRSSDKVTEGFEPVYQAIGHTGSIESISIDSESTNFITGSTDSTIKLWTLSIPEKSEEDLDSVSKATYSGHQGAVNCVSFNTLRQTQFFSGGFDHTLRTWDVTTGDCTYTKSWVSSVKWSPTSQHTFASASYDGQIKVWDIRSRFPMYTVAQPGQDGNKGERTRVCDEEKMENETERVEKFSWAEYLQNQVVPVVRTNKTKERIAFFSTDLISKLEEHPIPEKAVVVLLKAVFPTTRKYVDRKSRLSVLGFLKKIGEKYPAAMVEGVKTIVGAEVDRLFPASGVTTANIKGTADDRFQLLNWINVAIKTGLQQAGNNRMDKFDSTLSKLVDCQARLLFGLCRVGEPVAPGAKSGGSSTIVAGGQEGDGAREGGVEGRKTDIMHQSGLADVRRVIRSNPQAIPAFLEELASGRGKSEMYGSVLLGNVVSTANRLRNSNDGKEAVEAKKDVILKYIETNIVSAKAAVPYSAVDALGEFIGSYVDEAVFKNKMVPVAKRMILRGPEVVFMVLNLVLERVEFDVGPVFKSELADSLVQTVLKSTNVMVRRNGVKLFLRALSKSQNAESLMGITEIILKALSSGKAVGTAADARSSFYEMLRGLAAVGNGDVSKRVIEQVLVQLAKESIETSVVGLIEIIGVHTEVVLMCEANGAKDYIETIKKVAEAAGKVVKQQGSKSGVAVKRAWMTQVLGEPVWKVMVGQVRSLEGTEMLGKEAIEVLSKNQDAGFNEVVEGFIGLAIWLKLSQVQKHDEQRAQAIKIVKGEERKGGAVYLYSDKVLHKATEKREAIWLMRALEGIYMEPTVYEGNEWQREKFVEALMTVIEASKRSQCMANEVCAAVNRMVKSNGVEIGSMIEKYGVQQLQKIRQTPLSSTKTKEDGEEEEPQQRGKKTEIGRIYQTFMDGDYDKEQKAQMAMQLALLVHNEENGQEIWISLVQEAGLDVREVSLLYSDKLLERAVDAIVNEQGEQGGSRLLETLSFVLGEEVIETILHRASKLVKESNVKSLGSTEQKIWNTPEGELAADLTELMREDSKSQGGTGSSAERKWEAEVRAQIALKKRGTLGKEEQKKVDEQLKEEKKIREQIGWQARKVGAAIEMIASIVRGNVDEAKNYVTLMYRILLQEIAGEQDGAWLVGRQLRAAVVMIVKQLAEGVNQKHIVALAMAILRTNSKGSYECVDEEWTKEPIEFMVTRLLFSLRMSSETEVFSETDFAIAFPLVQATIQAGGYGEQRIEGADEYTTTSQREEQIAMLAEIILLNWSRPHQRDNRELRVESLQSCLVIMEKFSSNSLAKGIEAVEMICAQTARISEEMQSSVGEERKVVLRGLLSKDSAIRNGCLVGLRYLNFDDIDTGDDIDVAGIEQIAALWIATCDNEQASSLANSELATTLFYTEFELDCYIGQLMEYLISKRGFLMHNVVSGEAGNEWYNNRYIHKSSVKAIAEAVSLLWDSNERDKNELAEFVLVGLKERYRQYYISLEPELDQYGLVIAGTSNKVDPYPVRVAIGETLDLIIPVISNNANSNDGDKMAITHVMDFLLNDKALGDRDEQVRDVMLKLGTTLVKSYGEGSQSSEIGHRLETWLNSTASGAGSDEVHDVMKESVVVLLGTLASYLPEDNGANDGRVKSATQNLTACLHTPSESVQMAVANCLVPLVKRINTKDEQFVGELIKQLLSELTVGKKYGIRRGAAYGLAGVVKGGGLVVLRNHDIVKKLRNFANDKKSISTRQGALFGVETLSIMLGRLFEPYMIQILPVLLRLFGDSSADVREATSDAAKAIMGQLSGYGVKLVVPSLLNGLSSESPWRTKVGSIEMLGSMAFCAPKQLSSALPAIVPDLVESLSDTHINVSQAAKQALANFGQVIQNPEIIDMVPHLLLALEDPANKTSPALSRLINTAFVHYVDAPSLALIAPVLERGLKERKTIDKRQAAQVFGSLAVLSEPNDLVLYLPKVMPLLIDVLADPVPETRATVAKALGKLVSKLGEERFPTLVDDLLETLQSKVSGMDRAGAAQALSEVVYGIELSTEVDEQVTDDRLTALVDMTLQKGCTSSLFYVREGFMTLLMYLPSTFGDRFVVYLDRVVNPVLRGLADESEHVRSAALKAGQTLVAFYHKDEVARQQLLSELLNGLMNDSWRIRKASVELLGDLLMKVLGHVALGSGLLGSSSQLGNTLFDEDEDNEEEIMNQLSQLGANNTVNNASGLLAQTFGESQRNYIFASLYITRNDVVASVRQASTLVWKALIVNTPRTIKECLEP</sequence>
<evidence type="ECO:0000256" key="7">
    <source>
        <dbReference type="PROSITE-ProRule" id="PRU00221"/>
    </source>
</evidence>
<dbReference type="InterPro" id="IPR001680">
    <property type="entry name" value="WD40_rpt"/>
</dbReference>
<keyword evidence="11" id="KW-1185">Reference proteome</keyword>
<evidence type="ECO:0000313" key="10">
    <source>
        <dbReference type="EMBL" id="OMH81283.1"/>
    </source>
</evidence>
<evidence type="ECO:0000313" key="11">
    <source>
        <dbReference type="Proteomes" id="UP000188320"/>
    </source>
</evidence>
<evidence type="ECO:0000256" key="6">
    <source>
        <dbReference type="PROSITE-ProRule" id="PRU00103"/>
    </source>
</evidence>
<keyword evidence="4" id="KW-0677">Repeat</keyword>
<dbReference type="Pfam" id="PF08154">
    <property type="entry name" value="NLE"/>
    <property type="match status" value="1"/>
</dbReference>
<feature type="repeat" description="HEAT" evidence="6">
    <location>
        <begin position="2105"/>
        <end position="2143"/>
    </location>
</feature>
<feature type="repeat" description="HEAT" evidence="6">
    <location>
        <begin position="1906"/>
        <end position="1942"/>
    </location>
</feature>
<feature type="region of interest" description="Disordered" evidence="8">
    <location>
        <begin position="1024"/>
        <end position="1046"/>
    </location>
</feature>
<comment type="caution">
    <text evidence="10">The sequence shown here is derived from an EMBL/GenBank/DDBJ whole genome shotgun (WGS) entry which is preliminary data.</text>
</comment>
<evidence type="ECO:0000256" key="8">
    <source>
        <dbReference type="SAM" id="MobiDB-lite"/>
    </source>
</evidence>
<dbReference type="PROSITE" id="PS50294">
    <property type="entry name" value="WD_REPEATS_REGION"/>
    <property type="match status" value="3"/>
</dbReference>
<keyword evidence="3 7" id="KW-0853">WD repeat</keyword>
<feature type="repeat" description="WD" evidence="7">
    <location>
        <begin position="175"/>
        <end position="216"/>
    </location>
</feature>
<feature type="domain" description="TOG" evidence="9">
    <location>
        <begin position="1807"/>
        <end position="2045"/>
    </location>
</feature>
<evidence type="ECO:0000256" key="3">
    <source>
        <dbReference type="ARBA" id="ARBA00022574"/>
    </source>
</evidence>
<dbReference type="InterPro" id="IPR015943">
    <property type="entry name" value="WD40/YVTN_repeat-like_dom_sf"/>
</dbReference>
<dbReference type="InterPro" id="IPR021133">
    <property type="entry name" value="HEAT_type_2"/>
</dbReference>
<dbReference type="GO" id="GO:0005634">
    <property type="term" value="C:nucleus"/>
    <property type="evidence" value="ECO:0007669"/>
    <property type="project" value="UniProtKB-SubCell"/>
</dbReference>
<evidence type="ECO:0000256" key="2">
    <source>
        <dbReference type="ARBA" id="ARBA00007366"/>
    </source>
</evidence>
<dbReference type="Gene3D" id="1.25.10.10">
    <property type="entry name" value="Leucine-rich Repeat Variant"/>
    <property type="match status" value="2"/>
</dbReference>
<dbReference type="InterPro" id="IPR056809">
    <property type="entry name" value="HEAT_GCN1_fung"/>
</dbReference>
<dbReference type="GO" id="GO:0005829">
    <property type="term" value="C:cytosol"/>
    <property type="evidence" value="ECO:0007669"/>
    <property type="project" value="TreeGrafter"/>
</dbReference>
<protein>
    <submittedName>
        <fullName evidence="10">Translational activator GCN1</fullName>
    </submittedName>
</protein>
<proteinExistence type="inferred from homology"/>
<dbReference type="GO" id="GO:0019887">
    <property type="term" value="F:protein kinase regulator activity"/>
    <property type="evidence" value="ECO:0007669"/>
    <property type="project" value="TreeGrafter"/>
</dbReference>
<dbReference type="PANTHER" id="PTHR23346">
    <property type="entry name" value="TRANSLATIONAL ACTIVATOR GCN1-RELATED"/>
    <property type="match status" value="1"/>
</dbReference>
<dbReference type="InterPro" id="IPR012972">
    <property type="entry name" value="NLE"/>
</dbReference>
<feature type="repeat" description="HEAT" evidence="6">
    <location>
        <begin position="1986"/>
        <end position="2024"/>
    </location>
</feature>
<name>A0A1R1PK36_ZANCU</name>
<dbReference type="InterPro" id="IPR036322">
    <property type="entry name" value="WD40_repeat_dom_sf"/>
</dbReference>
<dbReference type="Gene3D" id="2.130.10.10">
    <property type="entry name" value="YVTN repeat-like/Quinoprotein amine dehydrogenase"/>
    <property type="match status" value="2"/>
</dbReference>
<dbReference type="InterPro" id="IPR022716">
    <property type="entry name" value="Gcn1_N"/>
</dbReference>
<feature type="non-terminal residue" evidence="10">
    <location>
        <position position="2408"/>
    </location>
</feature>
<dbReference type="SMART" id="SM01349">
    <property type="entry name" value="TOG"/>
    <property type="match status" value="1"/>
</dbReference>
<dbReference type="Pfam" id="PF24984">
    <property type="entry name" value="HEAT_EF3_GNC1"/>
    <property type="match status" value="1"/>
</dbReference>
<dbReference type="GO" id="GO:0034198">
    <property type="term" value="P:cellular response to amino acid starvation"/>
    <property type="evidence" value="ECO:0007669"/>
    <property type="project" value="TreeGrafter"/>
</dbReference>
<dbReference type="EMBL" id="LSSK01000937">
    <property type="protein sequence ID" value="OMH81283.1"/>
    <property type="molecule type" value="Genomic_DNA"/>
</dbReference>
<dbReference type="InterPro" id="IPR011989">
    <property type="entry name" value="ARM-like"/>
</dbReference>
<feature type="repeat" description="WD" evidence="7">
    <location>
        <begin position="226"/>
        <end position="268"/>
    </location>
</feature>
<dbReference type="Pfam" id="PF24987">
    <property type="entry name" value="HEAT_EF3_N"/>
    <property type="match status" value="1"/>
</dbReference>
<reference evidence="11" key="1">
    <citation type="submission" date="2017-01" db="EMBL/GenBank/DDBJ databases">
        <authorList>
            <person name="Wang Y."/>
            <person name="White M."/>
            <person name="Kvist S."/>
            <person name="Moncalvo J.-M."/>
        </authorList>
    </citation>
    <scope>NUCLEOTIDE SEQUENCE [LARGE SCALE GENOMIC DNA]</scope>
    <source>
        <strain evidence="11">COL-18-3</strain>
    </source>
</reference>
<dbReference type="SMART" id="SM00320">
    <property type="entry name" value="WD40"/>
    <property type="match status" value="4"/>
</dbReference>
<evidence type="ECO:0000256" key="1">
    <source>
        <dbReference type="ARBA" id="ARBA00004123"/>
    </source>
</evidence>
<dbReference type="Proteomes" id="UP000188320">
    <property type="component" value="Unassembled WGS sequence"/>
</dbReference>
<dbReference type="PROSITE" id="PS50077">
    <property type="entry name" value="HEAT_REPEAT"/>
    <property type="match status" value="3"/>
</dbReference>
<comment type="similarity">
    <text evidence="2">Belongs to the GCN1 family.</text>
</comment>
<dbReference type="InterPro" id="IPR016024">
    <property type="entry name" value="ARM-type_fold"/>
</dbReference>
<dbReference type="OrthoDB" id="5148094at2759"/>